<evidence type="ECO:0000313" key="1">
    <source>
        <dbReference type="EMBL" id="KAB2098668.1"/>
    </source>
</evidence>
<keyword evidence="2" id="KW-1185">Reference proteome</keyword>
<gene>
    <name evidence="1" type="ORF">AG0111_0g13112</name>
</gene>
<accession>A0ACB6F2L9</accession>
<organism evidence="1 2">
    <name type="scientific">Alternaria gaisen</name>
    <dbReference type="NCBI Taxonomy" id="167740"/>
    <lineage>
        <taxon>Eukaryota</taxon>
        <taxon>Fungi</taxon>
        <taxon>Dikarya</taxon>
        <taxon>Ascomycota</taxon>
        <taxon>Pezizomycotina</taxon>
        <taxon>Dothideomycetes</taxon>
        <taxon>Pleosporomycetidae</taxon>
        <taxon>Pleosporales</taxon>
        <taxon>Pleosporineae</taxon>
        <taxon>Pleosporaceae</taxon>
        <taxon>Alternaria</taxon>
        <taxon>Alternaria sect. Alternaria</taxon>
    </lineage>
</organism>
<name>A0ACB6F2L9_9PLEO</name>
<reference evidence="1 2" key="1">
    <citation type="journal article" date="2019" name="bioRxiv">
        <title>Genomics, evolutionary history and diagnostics of the Alternaria alternata species group including apple and Asian pear pathotypes.</title>
        <authorList>
            <person name="Armitage A.D."/>
            <person name="Cockerton H.M."/>
            <person name="Sreenivasaprasad S."/>
            <person name="Woodhall J.W."/>
            <person name="Lane C.R."/>
            <person name="Harrison R.J."/>
            <person name="Clarkson J.P."/>
        </authorList>
    </citation>
    <scope>NUCLEOTIDE SEQUENCE [LARGE SCALE GENOMIC DNA]</scope>
    <source>
        <strain evidence="1 2">FERA 650</strain>
    </source>
</reference>
<evidence type="ECO:0000313" key="2">
    <source>
        <dbReference type="Proteomes" id="UP000293547"/>
    </source>
</evidence>
<proteinExistence type="predicted"/>
<sequence length="61" mass="7115">MMEENTIANYNPTFTKSTATADMKEWTRLHWFGFVTKFMVLTQSVKIFSQKVGRPLPRSKS</sequence>
<protein>
    <submittedName>
        <fullName evidence="1">Uncharacterized protein</fullName>
    </submittedName>
</protein>
<comment type="caution">
    <text evidence="1">The sequence shown here is derived from an EMBL/GenBank/DDBJ whole genome shotgun (WGS) entry which is preliminary data.</text>
</comment>
<dbReference type="Proteomes" id="UP000293547">
    <property type="component" value="Unassembled WGS sequence"/>
</dbReference>
<dbReference type="EMBL" id="PDWZ02000023">
    <property type="protein sequence ID" value="KAB2098668.1"/>
    <property type="molecule type" value="Genomic_DNA"/>
</dbReference>